<evidence type="ECO:0000313" key="2">
    <source>
        <dbReference type="EMBL" id="MDC2890763.1"/>
    </source>
</evidence>
<dbReference type="EMBL" id="JAQOMS010000002">
    <property type="protein sequence ID" value="MDC2890763.1"/>
    <property type="molecule type" value="Genomic_DNA"/>
</dbReference>
<dbReference type="Gene3D" id="2.60.40.10">
    <property type="entry name" value="Immunoglobulins"/>
    <property type="match status" value="2"/>
</dbReference>
<gene>
    <name evidence="2" type="ORF">PN838_20995</name>
</gene>
<comment type="caution">
    <text evidence="2">The sequence shown here is derived from an EMBL/GenBank/DDBJ whole genome shotgun (WGS) entry which is preliminary data.</text>
</comment>
<feature type="domain" description="FecR protein" evidence="1">
    <location>
        <begin position="32"/>
        <end position="136"/>
    </location>
</feature>
<dbReference type="PANTHER" id="PTHR38731">
    <property type="entry name" value="LIPL45-RELATED LIPOPROTEIN-RELATED"/>
    <property type="match status" value="1"/>
</dbReference>
<dbReference type="Pfam" id="PF04773">
    <property type="entry name" value="FecR"/>
    <property type="match status" value="1"/>
</dbReference>
<sequence length="454" mass="49477">MELVSLNGKALKVQKSQTSPAKALDVFTLGDELEVLAHSTATIRFADNTEMTIYGPATVGFDQLQHYGETGMVDTSVRLKDGKLEIRAEKAKGAGSRLDITTASAITSVRGTVFRTSSVTKNDITLSSIEVLEGKVAVASGGKDVDIPKGFGVVVAGTGNMSEPESLLAAPTSMALAPETVKQNVEVSWHAVNEASHYQFSIATDVLFSNVVYANNVTTTSYVLPTLDEGKYFVRVAPVSKSGLIGFNIQKSTIVNTTPIPPGQLQNISVYRFSGSRLDWTSNNSNSYRVQIASDRHFNNIILDKSTSENKLAISDDLNVGNYYWRVATSSANNILKRGPFSMAAELNIRPVLLSPNLFISVKDEQVTGRWEALKKGLGLEIQTSSESDFKQFNKVITTEDEYVFKPQSTTKFYVRGRLIQTKGGYEGDWSGTCLVNVTKQFAKCDIANMELTN</sequence>
<name>A0ABT5FHV4_9GAMM</name>
<keyword evidence="3" id="KW-1185">Reference proteome</keyword>
<organism evidence="2 3">
    <name type="scientific">Psychrosphaera algicola</name>
    <dbReference type="NCBI Taxonomy" id="3023714"/>
    <lineage>
        <taxon>Bacteria</taxon>
        <taxon>Pseudomonadati</taxon>
        <taxon>Pseudomonadota</taxon>
        <taxon>Gammaproteobacteria</taxon>
        <taxon>Alteromonadales</taxon>
        <taxon>Pseudoalteromonadaceae</taxon>
        <taxon>Psychrosphaera</taxon>
    </lineage>
</organism>
<evidence type="ECO:0000259" key="1">
    <source>
        <dbReference type="Pfam" id="PF04773"/>
    </source>
</evidence>
<dbReference type="PANTHER" id="PTHR38731:SF1">
    <property type="entry name" value="FECR PROTEIN DOMAIN-CONTAINING PROTEIN"/>
    <property type="match status" value="1"/>
</dbReference>
<reference evidence="2 3" key="1">
    <citation type="submission" date="2023-01" db="EMBL/GenBank/DDBJ databases">
        <title>Psychrosphaera sp. nov., isolated from marine algae.</title>
        <authorList>
            <person name="Bayburt H."/>
            <person name="Choi B.J."/>
            <person name="Kim J.M."/>
            <person name="Choi D.G."/>
            <person name="Jeon C.O."/>
        </authorList>
    </citation>
    <scope>NUCLEOTIDE SEQUENCE [LARGE SCALE GENOMIC DNA]</scope>
    <source>
        <strain evidence="2 3">G1-22</strain>
    </source>
</reference>
<accession>A0ABT5FHV4</accession>
<dbReference type="Gene3D" id="2.60.120.1440">
    <property type="match status" value="1"/>
</dbReference>
<dbReference type="RefSeq" id="WP_272181864.1">
    <property type="nucleotide sequence ID" value="NZ_JAQOMS010000002.1"/>
</dbReference>
<dbReference type="InterPro" id="IPR006860">
    <property type="entry name" value="FecR"/>
</dbReference>
<proteinExistence type="predicted"/>
<protein>
    <submittedName>
        <fullName evidence="2">FecR domain-containing protein</fullName>
    </submittedName>
</protein>
<evidence type="ECO:0000313" key="3">
    <source>
        <dbReference type="Proteomes" id="UP001528411"/>
    </source>
</evidence>
<dbReference type="Proteomes" id="UP001528411">
    <property type="component" value="Unassembled WGS sequence"/>
</dbReference>
<dbReference type="InterPro" id="IPR013783">
    <property type="entry name" value="Ig-like_fold"/>
</dbReference>